<reference evidence="2" key="1">
    <citation type="submission" date="2020-04" db="EMBL/GenBank/DDBJ databases">
        <title>Draft genome resource of the tomato pathogen Pseudocercospora fuligena.</title>
        <authorList>
            <person name="Zaccaron A."/>
        </authorList>
    </citation>
    <scope>NUCLEOTIDE SEQUENCE</scope>
    <source>
        <strain evidence="2">PF001</strain>
    </source>
</reference>
<gene>
    <name evidence="2" type="ORF">HII31_05527</name>
</gene>
<dbReference type="Proteomes" id="UP000660729">
    <property type="component" value="Unassembled WGS sequence"/>
</dbReference>
<name>A0A8H6VHY8_9PEZI</name>
<organism evidence="2 3">
    <name type="scientific">Pseudocercospora fuligena</name>
    <dbReference type="NCBI Taxonomy" id="685502"/>
    <lineage>
        <taxon>Eukaryota</taxon>
        <taxon>Fungi</taxon>
        <taxon>Dikarya</taxon>
        <taxon>Ascomycota</taxon>
        <taxon>Pezizomycotina</taxon>
        <taxon>Dothideomycetes</taxon>
        <taxon>Dothideomycetidae</taxon>
        <taxon>Mycosphaerellales</taxon>
        <taxon>Mycosphaerellaceae</taxon>
        <taxon>Pseudocercospora</taxon>
    </lineage>
</organism>
<sequence>MAIANSDTLLLPSTDSHRRRQAAPQHIEMPSEQGPMQETRAPRPSRRATSYYNSFQTSCAVSNDLPPSYAVASRQRPLEKVHHGREPLPKYSCTVGIEAKLLLNLESISPLHGSSEGEWREVYAVVRGTMISFHRLKDGGPGKLLRSYTLQHAEVGLASDAQHTILVPQSRLAHLVPSGAQRRAWQKDPDMFKAVPQTIMRLRAETDQILLADSQEERINQFIYTISAGIDIALAIDERSIPRQCTVPRRRRRQRTTNHGDLNDPALLAEQERIFRQMYPAFSSGARPELQRATTAESNIGPTTPTREEEEVDLSMFREEAPASAVNTPASERPTRPGNTRQMTSNTIRSTFANDMIYATPATNFDSERKWHPPHLRSPAQVQRYIRRCMPVLLADSVRASEIVIVDGRRMRINWRMELMEEWELQPPSYKAHNFEDLNGTELTRTQSHRSVTGDHSETGNLSSSSVLAADDHISPVESGMEHLQLSKVFTADKTSTNTTSQTAKSDHSPQQVAQVQGIVFCF</sequence>
<feature type="compositionally biased region" description="Polar residues" evidence="1">
    <location>
        <begin position="1"/>
        <end position="14"/>
    </location>
</feature>
<evidence type="ECO:0000313" key="3">
    <source>
        <dbReference type="Proteomes" id="UP000660729"/>
    </source>
</evidence>
<dbReference type="EMBL" id="JABCIY010000093">
    <property type="protein sequence ID" value="KAF7193093.1"/>
    <property type="molecule type" value="Genomic_DNA"/>
</dbReference>
<feature type="region of interest" description="Disordered" evidence="1">
    <location>
        <begin position="446"/>
        <end position="467"/>
    </location>
</feature>
<feature type="region of interest" description="Disordered" evidence="1">
    <location>
        <begin position="245"/>
        <end position="267"/>
    </location>
</feature>
<accession>A0A8H6VHY8</accession>
<dbReference type="PANTHER" id="PTHR37283:SF1">
    <property type="entry name" value="PH DOMAIN-CONTAINING PROTEIN YHR131C"/>
    <property type="match status" value="1"/>
</dbReference>
<evidence type="ECO:0000313" key="2">
    <source>
        <dbReference type="EMBL" id="KAF7193093.1"/>
    </source>
</evidence>
<comment type="caution">
    <text evidence="2">The sequence shown here is derived from an EMBL/GenBank/DDBJ whole genome shotgun (WGS) entry which is preliminary data.</text>
</comment>
<protein>
    <recommendedName>
        <fullName evidence="4">PH domain-containing protein</fullName>
    </recommendedName>
</protein>
<feature type="region of interest" description="Disordered" evidence="1">
    <location>
        <begin position="1"/>
        <end position="47"/>
    </location>
</feature>
<evidence type="ECO:0008006" key="4">
    <source>
        <dbReference type="Google" id="ProtNLM"/>
    </source>
</evidence>
<keyword evidence="3" id="KW-1185">Reference proteome</keyword>
<feature type="region of interest" description="Disordered" evidence="1">
    <location>
        <begin position="285"/>
        <end position="344"/>
    </location>
</feature>
<proteinExistence type="predicted"/>
<dbReference type="PANTHER" id="PTHR37283">
    <property type="entry name" value="PH DOMAIN-CONTAINING PROTEIN YHR131C"/>
    <property type="match status" value="1"/>
</dbReference>
<evidence type="ECO:0000256" key="1">
    <source>
        <dbReference type="SAM" id="MobiDB-lite"/>
    </source>
</evidence>
<dbReference type="OrthoDB" id="5865767at2759"/>
<feature type="compositionally biased region" description="Polar residues" evidence="1">
    <location>
        <begin position="292"/>
        <end position="305"/>
    </location>
</feature>
<dbReference type="AlphaFoldDB" id="A0A8H6VHY8"/>